<organism evidence="1 2">
    <name type="scientific">Mycolicibacterium brumae</name>
    <dbReference type="NCBI Taxonomy" id="85968"/>
    <lineage>
        <taxon>Bacteria</taxon>
        <taxon>Bacillati</taxon>
        <taxon>Actinomycetota</taxon>
        <taxon>Actinomycetes</taxon>
        <taxon>Mycobacteriales</taxon>
        <taxon>Mycobacteriaceae</taxon>
        <taxon>Mycolicibacterium</taxon>
    </lineage>
</organism>
<evidence type="ECO:0000313" key="1">
    <source>
        <dbReference type="EMBL" id="PIB74108.1"/>
    </source>
</evidence>
<name>A0A2G5P6V3_9MYCO</name>
<sequence>MVAGGLPSKLHPKVLRRKVFAVPGGTSARLAFVVSCMKTAAPRCRTPGLACSSGLLNSLREVLCAVTADDRLHWRSVASDPIERLSQ</sequence>
<dbReference type="EMBL" id="PDCN02000020">
    <property type="protein sequence ID" value="PIB74108.1"/>
    <property type="molecule type" value="Genomic_DNA"/>
</dbReference>
<gene>
    <name evidence="1" type="ORF">CQY22_014400</name>
</gene>
<keyword evidence="2" id="KW-1185">Reference proteome</keyword>
<protein>
    <submittedName>
        <fullName evidence="1">Uncharacterized protein</fullName>
    </submittedName>
</protein>
<evidence type="ECO:0000313" key="2">
    <source>
        <dbReference type="Proteomes" id="UP000230551"/>
    </source>
</evidence>
<dbReference type="AlphaFoldDB" id="A0A2G5P6V3"/>
<reference evidence="1" key="1">
    <citation type="journal article" date="2017" name="Infect. Genet. Evol.">
        <title>The new phylogeny of the genus Mycobacterium: The old and the news.</title>
        <authorList>
            <person name="Tortoli E."/>
            <person name="Fedrizzi T."/>
            <person name="Meehan C.J."/>
            <person name="Trovato A."/>
            <person name="Grottola A."/>
            <person name="Giacobazzi E."/>
            <person name="Serpini G.F."/>
            <person name="Tagliazucchi S."/>
            <person name="Fabio A."/>
            <person name="Bettua C."/>
            <person name="Bertorelli R."/>
            <person name="Frascaro F."/>
            <person name="De Sanctis V."/>
            <person name="Pecorari M."/>
            <person name="Jousson O."/>
            <person name="Segata N."/>
            <person name="Cirillo D.M."/>
        </authorList>
    </citation>
    <scope>NUCLEOTIDE SEQUENCE [LARGE SCALE GENOMIC DNA]</scope>
    <source>
        <strain evidence="1">CIP1034565</strain>
    </source>
</reference>
<dbReference type="Proteomes" id="UP000230551">
    <property type="component" value="Unassembled WGS sequence"/>
</dbReference>
<dbReference type="OrthoDB" id="5175769at2"/>
<proteinExistence type="predicted"/>
<comment type="caution">
    <text evidence="1">The sequence shown here is derived from an EMBL/GenBank/DDBJ whole genome shotgun (WGS) entry which is preliminary data.</text>
</comment>
<accession>A0A2G5P6V3</accession>